<feature type="region of interest" description="Disordered" evidence="2">
    <location>
        <begin position="526"/>
        <end position="595"/>
    </location>
</feature>
<gene>
    <name evidence="4" type="ORF">DdX_13691</name>
</gene>
<evidence type="ECO:0000313" key="4">
    <source>
        <dbReference type="EMBL" id="KAI1705376.1"/>
    </source>
</evidence>
<evidence type="ECO:0000256" key="2">
    <source>
        <dbReference type="SAM" id="MobiDB-lite"/>
    </source>
</evidence>
<feature type="compositionally biased region" description="Basic and acidic residues" evidence="2">
    <location>
        <begin position="1345"/>
        <end position="1360"/>
    </location>
</feature>
<feature type="compositionally biased region" description="Polar residues" evidence="2">
    <location>
        <begin position="389"/>
        <end position="402"/>
    </location>
</feature>
<feature type="compositionally biased region" description="Low complexity" evidence="2">
    <location>
        <begin position="781"/>
        <end position="797"/>
    </location>
</feature>
<feature type="compositionally biased region" description="Polar residues" evidence="2">
    <location>
        <begin position="1805"/>
        <end position="1815"/>
    </location>
</feature>
<feature type="compositionally biased region" description="Low complexity" evidence="2">
    <location>
        <begin position="553"/>
        <end position="569"/>
    </location>
</feature>
<reference evidence="4" key="1">
    <citation type="submission" date="2022-01" db="EMBL/GenBank/DDBJ databases">
        <title>Genome Sequence Resource for Two Populations of Ditylenchus destructor, the Migratory Endoparasitic Phytonematode.</title>
        <authorList>
            <person name="Zhang H."/>
            <person name="Lin R."/>
            <person name="Xie B."/>
        </authorList>
    </citation>
    <scope>NUCLEOTIDE SEQUENCE</scope>
    <source>
        <strain evidence="4">BazhouSP</strain>
    </source>
</reference>
<keyword evidence="1" id="KW-0175">Coiled coil</keyword>
<feature type="compositionally biased region" description="Polar residues" evidence="2">
    <location>
        <begin position="1172"/>
        <end position="1191"/>
    </location>
</feature>
<feature type="compositionally biased region" description="Polar residues" evidence="2">
    <location>
        <begin position="21"/>
        <end position="39"/>
    </location>
</feature>
<feature type="compositionally biased region" description="Polar residues" evidence="2">
    <location>
        <begin position="687"/>
        <end position="697"/>
    </location>
</feature>
<feature type="compositionally biased region" description="Polar residues" evidence="2">
    <location>
        <begin position="160"/>
        <end position="196"/>
    </location>
</feature>
<feature type="compositionally biased region" description="Basic and acidic residues" evidence="2">
    <location>
        <begin position="1444"/>
        <end position="1469"/>
    </location>
</feature>
<feature type="compositionally biased region" description="Polar residues" evidence="2">
    <location>
        <begin position="81"/>
        <end position="132"/>
    </location>
</feature>
<feature type="region of interest" description="Disordered" evidence="2">
    <location>
        <begin position="1590"/>
        <end position="1633"/>
    </location>
</feature>
<feature type="compositionally biased region" description="Polar residues" evidence="2">
    <location>
        <begin position="1594"/>
        <end position="1607"/>
    </location>
</feature>
<organism evidence="4 5">
    <name type="scientific">Ditylenchus destructor</name>
    <dbReference type="NCBI Taxonomy" id="166010"/>
    <lineage>
        <taxon>Eukaryota</taxon>
        <taxon>Metazoa</taxon>
        <taxon>Ecdysozoa</taxon>
        <taxon>Nematoda</taxon>
        <taxon>Chromadorea</taxon>
        <taxon>Rhabditida</taxon>
        <taxon>Tylenchina</taxon>
        <taxon>Tylenchomorpha</taxon>
        <taxon>Sphaerularioidea</taxon>
        <taxon>Anguinidae</taxon>
        <taxon>Anguininae</taxon>
        <taxon>Ditylenchus</taxon>
    </lineage>
</organism>
<dbReference type="Proteomes" id="UP001201812">
    <property type="component" value="Unassembled WGS sequence"/>
</dbReference>
<evidence type="ECO:0000313" key="5">
    <source>
        <dbReference type="Proteomes" id="UP001201812"/>
    </source>
</evidence>
<feature type="region of interest" description="Disordered" evidence="2">
    <location>
        <begin position="81"/>
        <end position="196"/>
    </location>
</feature>
<feature type="region of interest" description="Disordered" evidence="2">
    <location>
        <begin position="1393"/>
        <end position="1550"/>
    </location>
</feature>
<feature type="region of interest" description="Disordered" evidence="2">
    <location>
        <begin position="1230"/>
        <end position="1263"/>
    </location>
</feature>
<feature type="compositionally biased region" description="Low complexity" evidence="2">
    <location>
        <begin position="1472"/>
        <end position="1495"/>
    </location>
</feature>
<feature type="region of interest" description="Disordered" evidence="2">
    <location>
        <begin position="1293"/>
        <end position="1360"/>
    </location>
</feature>
<protein>
    <recommendedName>
        <fullName evidence="3">GLTSCR protein conserved domain-containing protein</fullName>
    </recommendedName>
</protein>
<comment type="caution">
    <text evidence="4">The sequence shown here is derived from an EMBL/GenBank/DDBJ whole genome shotgun (WGS) entry which is preliminary data.</text>
</comment>
<feature type="region of interest" description="Disordered" evidence="2">
    <location>
        <begin position="1793"/>
        <end position="1815"/>
    </location>
</feature>
<feature type="coiled-coil region" evidence="1">
    <location>
        <begin position="820"/>
        <end position="847"/>
    </location>
</feature>
<proteinExistence type="predicted"/>
<feature type="region of interest" description="Disordered" evidence="2">
    <location>
        <begin position="768"/>
        <end position="813"/>
    </location>
</feature>
<feature type="compositionally biased region" description="Low complexity" evidence="2">
    <location>
        <begin position="232"/>
        <end position="241"/>
    </location>
</feature>
<sequence length="1815" mass="200334">MEDYNDGLEQDWFFDEDEALKQQQQLSHAQSTAYQNQSHPGHGSPGADAQPDFSALFNVPVDVPENFFSGTEHQTDFYAQASCSHQAPSGSSEPPQNSYGFGSDTQNQNAGSRSQTRGPTPSQSQMQNSYGYSSEPQMQQSGSSQGQVSSQSLQAPVFESMQTAYNPIPSTSASGSLQYGQGSEPQNQQYQMGSNTATNYDMSSAEAELAAIFEIPTTSTVQQTRYVQDFQQASSSQSYQQDNTRQWLSSDPSQDQQGRNQPLQVEMMTSQQQSFNQQIQMMTLDSGGGSFGPTGYVEDGTYVDQNNALSVGQPPPQQAQSSHYIAHSGSEANYQTLQVMHSMPSSSSAQIYQAPQNIVHMHSTPQVTQVSMISSHSQLLASQPPPQMLQPSTSAVDQQKQQMILIDSVPTSQPQAQPRPGAIKKPATSKAKKAPPKPTVSSQPSTSTQSNSGPSSDLNSVIQRIFASSGDESAAIRFTPELSAEFASILGQYNVLQSQQEMTGIDFSPQIKELEERIAALLSTAEPTPQSTAAAAPNYQTPMSSNLVSQNQSMSTASTATQAKSASAKSKWRKKPSAAKIETSAAQSTPLSSVQSTSKGQLQALSNSETPILQTLPQAAEVAGVPTGFIQIDPSAGLIYPQMSGLSNGEPPRFMMLENGQLVAYPGAGPLQIAPQNAVIMPEGSAIPSTSAQTSAGPQFAPGKKPAAKKTSRNSNTQFSSTTDILSTIDEVVQRNNHATPASSAEIGRYFADNDDITRISVATNSVETVKKPPRKRPSRSKASLAAAALVKAAAQKPPEPKPPTPPPPLVLPSPAELAKKIEQKRMERKENLFKQLEALRDSLAEDDCEAPFSSKSDCIQRLLPYAFAYEPDLCNDDQFEHDLLRHAVKIEERKKRIEEKMRLVLMKEALGEKEHDHELAMLFYLDGEFERQRLAEEKIAATDPESFVPDYSILNSSLSEDAIKDALRLKESVETNDRPKESQLDFEYREFDSAKYTFEELRFTPSPSWRSLNEEELSEIDTELGSVEETPESSPPYTSPVSQSRSRRIKKDLDAYQTPQEQSPIKAAEIIVPLSPYKPRSPTPETSVILQRPSKPGQGRWPSTPKTELRSPVSPEKIVAPKVMSLRAITPQKIEAKIPSLPPLGQMISPPRPQPAKSPLGPEMKAPVESQIPSDQSSGSIQVHTSNSPTWRELQAKSEIPSHSTEVSYIEPVNPLPRLPAKLRLRRTQLKSPGRSAAAEYQAKWNQDSFPQLPSQAIEPPNPVESFEVTMQESSTVEPSKMRRTLADALQWKSPLGSEDGAGMSHQKEDHELQGSRPVEYAPRIKTKLANDQDIGLQNGKNWKNPEPEGTMKRHNEKPEEIVRSIRCNEEQTSPVKPMLLKIKLSRLVPASDPTISEPKISGTTLKINLNNATSEISSKTESKDERKRRKKEEKREKKRLKLAKELENQIKTEARHEPFAETQHETKMPLASATTNTSTCTSPLSLVPTSPSKLSRRPCWQKSDPDYVQNLEDQNSAPSTSSMVENVKSPELRSPPTRKNPKRGGECLPKLGLKLRIPKMLLSIPKEAKKEVKCENGKGKETVVEGDMHRGWNQNNGSTNGQIDTGYQDDTETRQPRKKKKKKHRERHEKMGQFELNEPAEIQSPLKISMKVPKLKIKMGSAPRKSSHDYEDYPDNQNDQGHQFHSGPGLYREKIQENREMLPRDNSQWTNSTQFNGQNYPNTVQNNSNARGFLSHSPPNSVDPYRKSTEFSISPPIFSPTSVASPLSPIFPVKAQEPEVVLNQKAQFSPCCSEDSDEERLRTQTSQLLTKLR</sequence>
<evidence type="ECO:0000256" key="1">
    <source>
        <dbReference type="SAM" id="Coils"/>
    </source>
</evidence>
<feature type="compositionally biased region" description="Low complexity" evidence="2">
    <location>
        <begin position="133"/>
        <end position="154"/>
    </location>
</feature>
<accession>A0AAD4MUX6</accession>
<feature type="compositionally biased region" description="Polar residues" evidence="2">
    <location>
        <begin position="1403"/>
        <end position="1418"/>
    </location>
</feature>
<dbReference type="EMBL" id="JAKKPZ010000057">
    <property type="protein sequence ID" value="KAI1705376.1"/>
    <property type="molecule type" value="Genomic_DNA"/>
</dbReference>
<feature type="compositionally biased region" description="Basic residues" evidence="2">
    <location>
        <begin position="1618"/>
        <end position="1629"/>
    </location>
</feature>
<feature type="domain" description="GLTSCR protein conserved" evidence="3">
    <location>
        <begin position="848"/>
        <end position="939"/>
    </location>
</feature>
<dbReference type="Pfam" id="PF15249">
    <property type="entry name" value="GLTSCR1"/>
    <property type="match status" value="1"/>
</dbReference>
<name>A0AAD4MUX6_9BILA</name>
<feature type="region of interest" description="Disordered" evidence="2">
    <location>
        <begin position="687"/>
        <end position="722"/>
    </location>
</feature>
<evidence type="ECO:0000259" key="3">
    <source>
        <dbReference type="Pfam" id="PF15249"/>
    </source>
</evidence>
<feature type="compositionally biased region" description="Polar residues" evidence="2">
    <location>
        <begin position="526"/>
        <end position="552"/>
    </location>
</feature>
<feature type="region of interest" description="Disordered" evidence="2">
    <location>
        <begin position="375"/>
        <end position="458"/>
    </location>
</feature>
<feature type="region of interest" description="Disordered" evidence="2">
    <location>
        <begin position="1660"/>
        <end position="1690"/>
    </location>
</feature>
<feature type="region of interest" description="Disordered" evidence="2">
    <location>
        <begin position="232"/>
        <end position="261"/>
    </location>
</feature>
<keyword evidence="5" id="KW-1185">Reference proteome</keyword>
<feature type="compositionally biased region" description="Polar residues" evidence="2">
    <location>
        <begin position="1245"/>
        <end position="1256"/>
    </location>
</feature>
<feature type="compositionally biased region" description="Low complexity" evidence="2">
    <location>
        <begin position="439"/>
        <end position="456"/>
    </location>
</feature>
<feature type="compositionally biased region" description="Polar residues" evidence="2">
    <location>
        <begin position="584"/>
        <end position="595"/>
    </location>
</feature>
<feature type="compositionally biased region" description="Polar residues" evidence="2">
    <location>
        <begin position="242"/>
        <end position="261"/>
    </location>
</feature>
<feature type="compositionally biased region" description="Pro residues" evidence="2">
    <location>
        <begin position="801"/>
        <end position="812"/>
    </location>
</feature>
<feature type="compositionally biased region" description="Polar residues" evidence="2">
    <location>
        <begin position="713"/>
        <end position="722"/>
    </location>
</feature>
<feature type="compositionally biased region" description="Polar residues" evidence="2">
    <location>
        <begin position="1513"/>
        <end position="1526"/>
    </location>
</feature>
<feature type="region of interest" description="Disordered" evidence="2">
    <location>
        <begin position="1139"/>
        <end position="1208"/>
    </location>
</feature>
<feature type="region of interest" description="Disordered" evidence="2">
    <location>
        <begin position="19"/>
        <end position="53"/>
    </location>
</feature>
<dbReference type="InterPro" id="IPR015671">
    <property type="entry name" value="GSCR1_dom"/>
</dbReference>
<feature type="region of interest" description="Disordered" evidence="2">
    <location>
        <begin position="1010"/>
        <end position="1117"/>
    </location>
</feature>
<feature type="compositionally biased region" description="Basic residues" evidence="2">
    <location>
        <begin position="1428"/>
        <end position="1443"/>
    </location>
</feature>